<dbReference type="Proteomes" id="UP000253562">
    <property type="component" value="Unassembled WGS sequence"/>
</dbReference>
<gene>
    <name evidence="1" type="ORF">DTL42_18010</name>
</gene>
<dbReference type="RefSeq" id="WP_114370570.1">
    <property type="nucleotide sequence ID" value="NZ_QPEX01000036.1"/>
</dbReference>
<dbReference type="EMBL" id="QPEX01000036">
    <property type="protein sequence ID" value="RCS44027.1"/>
    <property type="molecule type" value="Genomic_DNA"/>
</dbReference>
<accession>A0A368KQ52</accession>
<sequence length="145" mass="16795">MLRDVYRANRPLFELAETHPARQFLEAFMKCREQCVGRELPPPLGDGIDQHWWSHRDLRGWTFSGFAYTYISFTIELDGWLTDAPERTKSEQGTFARIKEMEQLLDECHAAATTSGNQAVLQMIEQVTEMLALWKQCIELRCPTA</sequence>
<evidence type="ECO:0000313" key="2">
    <source>
        <dbReference type="Proteomes" id="UP000253562"/>
    </source>
</evidence>
<comment type="caution">
    <text evidence="1">The sequence shown here is derived from an EMBL/GenBank/DDBJ whole genome shotgun (WGS) entry which is preliminary data.</text>
</comment>
<dbReference type="OrthoDB" id="95970at203682"/>
<organism evidence="1 2">
    <name type="scientific">Bremerella cremea</name>
    <dbReference type="NCBI Taxonomy" id="1031537"/>
    <lineage>
        <taxon>Bacteria</taxon>
        <taxon>Pseudomonadati</taxon>
        <taxon>Planctomycetota</taxon>
        <taxon>Planctomycetia</taxon>
        <taxon>Pirellulales</taxon>
        <taxon>Pirellulaceae</taxon>
        <taxon>Bremerella</taxon>
    </lineage>
</organism>
<protein>
    <submittedName>
        <fullName evidence="1">Uncharacterized protein</fullName>
    </submittedName>
</protein>
<proteinExistence type="predicted"/>
<name>A0A368KQ52_9BACT</name>
<reference evidence="1 2" key="1">
    <citation type="submission" date="2018-07" db="EMBL/GenBank/DDBJ databases">
        <title>Comparative genomes isolates from brazilian mangrove.</title>
        <authorList>
            <person name="De Araujo J.E."/>
            <person name="Taketani R.G."/>
            <person name="Silva M.C.P."/>
            <person name="Lourenco M.V."/>
            <person name="Oliveira V.M."/>
            <person name="Andreote F.D."/>
        </authorList>
    </citation>
    <scope>NUCLEOTIDE SEQUENCE [LARGE SCALE GENOMIC DNA]</scope>
    <source>
        <strain evidence="1 2">HEX PRIS-MGV</strain>
    </source>
</reference>
<dbReference type="AlphaFoldDB" id="A0A368KQ52"/>
<evidence type="ECO:0000313" key="1">
    <source>
        <dbReference type="EMBL" id="RCS44027.1"/>
    </source>
</evidence>